<dbReference type="Gene3D" id="2.60.120.650">
    <property type="entry name" value="Cupin"/>
    <property type="match status" value="1"/>
</dbReference>
<dbReference type="OMA" id="NISHAKW"/>
<evidence type="ECO:0000259" key="1">
    <source>
        <dbReference type="PROSITE" id="PS51184"/>
    </source>
</evidence>
<name>A0A8J6CDP6_DIALT</name>
<dbReference type="PANTHER" id="PTHR12461:SF105">
    <property type="entry name" value="HYPOXIA-INDUCIBLE FACTOR 1-ALPHA INHIBITOR"/>
    <property type="match status" value="1"/>
</dbReference>
<gene>
    <name evidence="2" type="ORF">KFE25_009638</name>
</gene>
<proteinExistence type="predicted"/>
<evidence type="ECO:0000313" key="2">
    <source>
        <dbReference type="EMBL" id="KAG8471217.1"/>
    </source>
</evidence>
<dbReference type="Proteomes" id="UP000751190">
    <property type="component" value="Unassembled WGS sequence"/>
</dbReference>
<feature type="domain" description="JmjC" evidence="1">
    <location>
        <begin position="77"/>
        <end position="242"/>
    </location>
</feature>
<sequence length="454" mass="48205">MVACTSFASYLGGDESVLAAFLAESWGVRPFTTALQPEVLAELLDGFGGGELTAVLPHCRKADNSPYAVDEMESMERDLETHARTLDLPYCFTAGAHRLSDAWVSACAERGHDVEVGAYFSNSRTIHAEWHRDENHNFTFQLLGSKDWYHTSAEAPDRGARPDASRGMFDAPRNRAEQLARAPPAGLAGCACVSMAPGSVLYLPPGHWHRVVPVAGPCVSVNLRIGQLLRARWLCEALFAALAAAPHDGGGALARELGVAAMCPAGTVDFGASAPSGAMRELAASARDALPRLLRACPLPRALPSERALSDGLERGASLSFLVARGCLARTSDVGPDASMRPSALVALALKARGADRLLVHVTGASALTGTEFLRFSVLCAARVEPGVRLLLEPRGSTVAQMTNAVGAGAAARELVDLLRALLYAGALVVHAGRDADARPDAHLERKRRKRRSR</sequence>
<dbReference type="EMBL" id="JAGTXO010000001">
    <property type="protein sequence ID" value="KAG8471217.1"/>
    <property type="molecule type" value="Genomic_DNA"/>
</dbReference>
<dbReference type="Pfam" id="PF08007">
    <property type="entry name" value="JmjC_2"/>
    <property type="match status" value="1"/>
</dbReference>
<protein>
    <recommendedName>
        <fullName evidence="1">JmjC domain-containing protein</fullName>
    </recommendedName>
</protein>
<dbReference type="PROSITE" id="PS51184">
    <property type="entry name" value="JMJC"/>
    <property type="match status" value="1"/>
</dbReference>
<organism evidence="2 3">
    <name type="scientific">Diacronema lutheri</name>
    <name type="common">Unicellular marine alga</name>
    <name type="synonym">Monochrysis lutheri</name>
    <dbReference type="NCBI Taxonomy" id="2081491"/>
    <lineage>
        <taxon>Eukaryota</taxon>
        <taxon>Haptista</taxon>
        <taxon>Haptophyta</taxon>
        <taxon>Pavlovophyceae</taxon>
        <taxon>Pavlovales</taxon>
        <taxon>Pavlovaceae</taxon>
        <taxon>Diacronema</taxon>
    </lineage>
</organism>
<dbReference type="SUPFAM" id="SSF51197">
    <property type="entry name" value="Clavaminate synthase-like"/>
    <property type="match status" value="1"/>
</dbReference>
<accession>A0A8J6CDP6</accession>
<comment type="caution">
    <text evidence="2">The sequence shown here is derived from an EMBL/GenBank/DDBJ whole genome shotgun (WGS) entry which is preliminary data.</text>
</comment>
<reference evidence="2" key="1">
    <citation type="submission" date="2021-05" db="EMBL/GenBank/DDBJ databases">
        <title>The genome of the haptophyte Pavlova lutheri (Diacronema luteri, Pavlovales) - a model for lipid biosynthesis in eukaryotic algae.</title>
        <authorList>
            <person name="Hulatt C.J."/>
            <person name="Posewitz M.C."/>
        </authorList>
    </citation>
    <scope>NUCLEOTIDE SEQUENCE</scope>
    <source>
        <strain evidence="2">NIVA-4/92</strain>
    </source>
</reference>
<dbReference type="AlphaFoldDB" id="A0A8J6CDP6"/>
<dbReference type="OrthoDB" id="10267855at2759"/>
<evidence type="ECO:0000313" key="3">
    <source>
        <dbReference type="Proteomes" id="UP000751190"/>
    </source>
</evidence>
<dbReference type="InterPro" id="IPR003347">
    <property type="entry name" value="JmjC_dom"/>
</dbReference>
<keyword evidence="3" id="KW-1185">Reference proteome</keyword>
<dbReference type="PANTHER" id="PTHR12461">
    <property type="entry name" value="HYPOXIA-INDUCIBLE FACTOR 1 ALPHA INHIBITOR-RELATED"/>
    <property type="match status" value="1"/>
</dbReference>